<evidence type="ECO:0000313" key="3">
    <source>
        <dbReference type="EnsemblFungi" id="EJT73815"/>
    </source>
</evidence>
<sequence>MSGEIQAEPTEEPEREGAAQTWTHDTKQAHPQPTPAAGAEAASGLELESVRNATEMPSPRGKPGAWGVKASCRVNAFGWPGRLQRSKGSPVDRIGHASNFAMLPLSNAIRARAVAVSDAPRGCRSLVAATACSIHQPHPFCRHDNNAGPAELPKRLPPRAGTTLPQTSTVASLNSSLSMGTHGRNGVSAW</sequence>
<evidence type="ECO:0000256" key="1">
    <source>
        <dbReference type="SAM" id="MobiDB-lite"/>
    </source>
</evidence>
<dbReference type="RefSeq" id="XP_009223759.1">
    <property type="nucleotide sequence ID" value="XM_009225495.1"/>
</dbReference>
<evidence type="ECO:0000313" key="2">
    <source>
        <dbReference type="EMBL" id="EJT73815.1"/>
    </source>
</evidence>
<accession>J3P2C3</accession>
<reference evidence="2" key="3">
    <citation type="submission" date="2010-09" db="EMBL/GenBank/DDBJ databases">
        <title>Annotation of Gaeumannomyces graminis var. tritici R3-111a-1.</title>
        <authorList>
            <consortium name="The Broad Institute Genome Sequencing Platform"/>
            <person name="Ma L.-J."/>
            <person name="Dead R."/>
            <person name="Young S.K."/>
            <person name="Zeng Q."/>
            <person name="Gargeya S."/>
            <person name="Fitzgerald M."/>
            <person name="Haas B."/>
            <person name="Abouelleil A."/>
            <person name="Alvarado L."/>
            <person name="Arachchi H.M."/>
            <person name="Berlin A."/>
            <person name="Brown A."/>
            <person name="Chapman S.B."/>
            <person name="Chen Z."/>
            <person name="Dunbar C."/>
            <person name="Freedman E."/>
            <person name="Gearin G."/>
            <person name="Gellesch M."/>
            <person name="Goldberg J."/>
            <person name="Griggs A."/>
            <person name="Gujja S."/>
            <person name="Heiman D."/>
            <person name="Howarth C."/>
            <person name="Larson L."/>
            <person name="Lui A."/>
            <person name="MacDonald P.J.P."/>
            <person name="Mehta T."/>
            <person name="Montmayeur A."/>
            <person name="Murphy C."/>
            <person name="Neiman D."/>
            <person name="Pearson M."/>
            <person name="Priest M."/>
            <person name="Roberts A."/>
            <person name="Saif S."/>
            <person name="Shea T."/>
            <person name="Shenoy N."/>
            <person name="Sisk P."/>
            <person name="Stolte C."/>
            <person name="Sykes S."/>
            <person name="Yandava C."/>
            <person name="Wortman J."/>
            <person name="Nusbaum C."/>
            <person name="Birren B."/>
        </authorList>
    </citation>
    <scope>NUCLEOTIDE SEQUENCE</scope>
    <source>
        <strain evidence="2">R3-111a-1</strain>
    </source>
</reference>
<keyword evidence="4" id="KW-1185">Reference proteome</keyword>
<organism evidence="2">
    <name type="scientific">Gaeumannomyces tritici (strain R3-111a-1)</name>
    <name type="common">Wheat and barley take-all root rot fungus</name>
    <name type="synonym">Gaeumannomyces graminis var. tritici</name>
    <dbReference type="NCBI Taxonomy" id="644352"/>
    <lineage>
        <taxon>Eukaryota</taxon>
        <taxon>Fungi</taxon>
        <taxon>Dikarya</taxon>
        <taxon>Ascomycota</taxon>
        <taxon>Pezizomycotina</taxon>
        <taxon>Sordariomycetes</taxon>
        <taxon>Sordariomycetidae</taxon>
        <taxon>Magnaporthales</taxon>
        <taxon>Magnaporthaceae</taxon>
        <taxon>Gaeumannomyces</taxon>
    </lineage>
</organism>
<dbReference type="AlphaFoldDB" id="J3P2C3"/>
<gene>
    <name evidence="3" type="primary">20348128</name>
    <name evidence="2" type="ORF">GGTG_07670</name>
</gene>
<proteinExistence type="predicted"/>
<dbReference type="HOGENOM" id="CLU_1428065_0_0_1"/>
<protein>
    <submittedName>
        <fullName evidence="2 3">Uncharacterized protein</fullName>
    </submittedName>
</protein>
<reference evidence="2" key="2">
    <citation type="submission" date="2010-07" db="EMBL/GenBank/DDBJ databases">
        <authorList>
            <consortium name="The Broad Institute Genome Sequencing Platform"/>
            <consortium name="Broad Institute Genome Sequencing Center for Infectious Disease"/>
            <person name="Ma L.-J."/>
            <person name="Dead R."/>
            <person name="Young S."/>
            <person name="Zeng Q."/>
            <person name="Koehrsen M."/>
            <person name="Alvarado L."/>
            <person name="Berlin A."/>
            <person name="Chapman S.B."/>
            <person name="Chen Z."/>
            <person name="Freedman E."/>
            <person name="Gellesch M."/>
            <person name="Goldberg J."/>
            <person name="Griggs A."/>
            <person name="Gujja S."/>
            <person name="Heilman E.R."/>
            <person name="Heiman D."/>
            <person name="Hepburn T."/>
            <person name="Howarth C."/>
            <person name="Jen D."/>
            <person name="Larson L."/>
            <person name="Mehta T."/>
            <person name="Neiman D."/>
            <person name="Pearson M."/>
            <person name="Roberts A."/>
            <person name="Saif S."/>
            <person name="Shea T."/>
            <person name="Shenoy N."/>
            <person name="Sisk P."/>
            <person name="Stolte C."/>
            <person name="Sykes S."/>
            <person name="Walk T."/>
            <person name="White J."/>
            <person name="Yandava C."/>
            <person name="Haas B."/>
            <person name="Nusbaum C."/>
            <person name="Birren B."/>
        </authorList>
    </citation>
    <scope>NUCLEOTIDE SEQUENCE</scope>
    <source>
        <strain evidence="2">R3-111a-1</strain>
    </source>
</reference>
<feature type="region of interest" description="Disordered" evidence="1">
    <location>
        <begin position="1"/>
        <end position="67"/>
    </location>
</feature>
<dbReference type="VEuPathDB" id="FungiDB:GGTG_07670"/>
<feature type="region of interest" description="Disordered" evidence="1">
    <location>
        <begin position="145"/>
        <end position="165"/>
    </location>
</feature>
<evidence type="ECO:0000313" key="4">
    <source>
        <dbReference type="Proteomes" id="UP000006039"/>
    </source>
</evidence>
<reference evidence="3" key="4">
    <citation type="journal article" date="2015" name="G3 (Bethesda)">
        <title>Genome sequences of three phytopathogenic species of the Magnaporthaceae family of fungi.</title>
        <authorList>
            <person name="Okagaki L.H."/>
            <person name="Nunes C.C."/>
            <person name="Sailsbery J."/>
            <person name="Clay B."/>
            <person name="Brown D."/>
            <person name="John T."/>
            <person name="Oh Y."/>
            <person name="Young N."/>
            <person name="Fitzgerald M."/>
            <person name="Haas B.J."/>
            <person name="Zeng Q."/>
            <person name="Young S."/>
            <person name="Adiconis X."/>
            <person name="Fan L."/>
            <person name="Levin J.Z."/>
            <person name="Mitchell T.K."/>
            <person name="Okubara P.A."/>
            <person name="Farman M.L."/>
            <person name="Kohn L.M."/>
            <person name="Birren B."/>
            <person name="Ma L.-J."/>
            <person name="Dean R.A."/>
        </authorList>
    </citation>
    <scope>NUCLEOTIDE SEQUENCE</scope>
    <source>
        <strain evidence="3">R3-111a-1</strain>
    </source>
</reference>
<dbReference type="GeneID" id="20348128"/>
<feature type="compositionally biased region" description="Low complexity" evidence="1">
    <location>
        <begin position="36"/>
        <end position="47"/>
    </location>
</feature>
<name>J3P2C3_GAET3</name>
<dbReference type="EMBL" id="GL385398">
    <property type="protein sequence ID" value="EJT73815.1"/>
    <property type="molecule type" value="Genomic_DNA"/>
</dbReference>
<reference evidence="3" key="5">
    <citation type="submission" date="2018-04" db="UniProtKB">
        <authorList>
            <consortium name="EnsemblFungi"/>
        </authorList>
    </citation>
    <scope>IDENTIFICATION</scope>
    <source>
        <strain evidence="3">R3-111a-1</strain>
    </source>
</reference>
<dbReference type="EnsemblFungi" id="EJT73815">
    <property type="protein sequence ID" value="EJT73815"/>
    <property type="gene ID" value="GGTG_07670"/>
</dbReference>
<dbReference type="Proteomes" id="UP000006039">
    <property type="component" value="Unassembled WGS sequence"/>
</dbReference>
<reference evidence="4" key="1">
    <citation type="submission" date="2010-07" db="EMBL/GenBank/DDBJ databases">
        <title>The genome sequence of Gaeumannomyces graminis var. tritici strain R3-111a-1.</title>
        <authorList>
            <consortium name="The Broad Institute Genome Sequencing Platform"/>
            <person name="Ma L.-J."/>
            <person name="Dead R."/>
            <person name="Young S."/>
            <person name="Zeng Q."/>
            <person name="Koehrsen M."/>
            <person name="Alvarado L."/>
            <person name="Berlin A."/>
            <person name="Chapman S.B."/>
            <person name="Chen Z."/>
            <person name="Freedman E."/>
            <person name="Gellesch M."/>
            <person name="Goldberg J."/>
            <person name="Griggs A."/>
            <person name="Gujja S."/>
            <person name="Heilman E.R."/>
            <person name="Heiman D."/>
            <person name="Hepburn T."/>
            <person name="Howarth C."/>
            <person name="Jen D."/>
            <person name="Larson L."/>
            <person name="Mehta T."/>
            <person name="Neiman D."/>
            <person name="Pearson M."/>
            <person name="Roberts A."/>
            <person name="Saif S."/>
            <person name="Shea T."/>
            <person name="Shenoy N."/>
            <person name="Sisk P."/>
            <person name="Stolte C."/>
            <person name="Sykes S."/>
            <person name="Walk T."/>
            <person name="White J."/>
            <person name="Yandava C."/>
            <person name="Haas B."/>
            <person name="Nusbaum C."/>
            <person name="Birren B."/>
        </authorList>
    </citation>
    <scope>NUCLEOTIDE SEQUENCE [LARGE SCALE GENOMIC DNA]</scope>
    <source>
        <strain evidence="4">R3-111a-1</strain>
    </source>
</reference>